<keyword evidence="1" id="KW-0533">Nickel</keyword>
<evidence type="ECO:0000313" key="3">
    <source>
        <dbReference type="Proteomes" id="UP000326912"/>
    </source>
</evidence>
<evidence type="ECO:0000313" key="2">
    <source>
        <dbReference type="EMBL" id="GER92029.1"/>
    </source>
</evidence>
<dbReference type="Gene3D" id="3.10.20.300">
    <property type="entry name" value="mk0293 like domain"/>
    <property type="match status" value="1"/>
</dbReference>
<comment type="caution">
    <text evidence="2">The sequence shown here is derived from an EMBL/GenBank/DDBJ whole genome shotgun (WGS) entry which is preliminary data.</text>
</comment>
<organism evidence="2 3">
    <name type="scientific">Dictyobacter vulcani</name>
    <dbReference type="NCBI Taxonomy" id="2607529"/>
    <lineage>
        <taxon>Bacteria</taxon>
        <taxon>Bacillati</taxon>
        <taxon>Chloroflexota</taxon>
        <taxon>Ktedonobacteria</taxon>
        <taxon>Ktedonobacterales</taxon>
        <taxon>Dictyobacteraceae</taxon>
        <taxon>Dictyobacter</taxon>
    </lineage>
</organism>
<reference evidence="2 3" key="1">
    <citation type="submission" date="2019-10" db="EMBL/GenBank/DDBJ databases">
        <title>Dictyobacter vulcani sp. nov., within the class Ktedonobacteria, isolated from soil of volcanic Mt. Zao.</title>
        <authorList>
            <person name="Zheng Y."/>
            <person name="Wang C.M."/>
            <person name="Sakai Y."/>
            <person name="Abe K."/>
            <person name="Yokota A."/>
            <person name="Yabe S."/>
        </authorList>
    </citation>
    <scope>NUCLEOTIDE SEQUENCE [LARGE SCALE GENOMIC DNA]</scope>
    <source>
        <strain evidence="2 3">W12</strain>
    </source>
</reference>
<dbReference type="PANTHER" id="PTHR36566:SF1">
    <property type="entry name" value="PYRIDINIUM-3,5-BISTHIOCARBOXYLIC ACID MONONUCLEOTIDE NICKEL INSERTION PROTEIN"/>
    <property type="match status" value="1"/>
</dbReference>
<sequence length="340" mass="37540">MQVGALPELVLTRVLACLHRMAEARAIVREIAASKVQFSSRSVAELVAILTGLFELQITELYASWLPLVMGAEEKDGQIDSAFTLEILRGSGARWQPTNETVTLVTPVGAALLATCARFDTPDFSIERIGYGVGLRHNATPLAMRLYLSPADEVKRPATMRLYLDPAVEMEKSASVEGADTDWVAVIESHLDTMTGELLGGLMERLFTLGALDVTYTPIQMKKNRPATLLTVICPLSMGDELALILLRETTTLGVRIQPIRRLKAQREQVQIQTVLGPMLVKIKRLGTQLISASPEYEECQRIATARQIPLAEVYEVARDAIKNAIIEKKDDRDTAEKEK</sequence>
<accession>A0A5J4L166</accession>
<evidence type="ECO:0000256" key="1">
    <source>
        <dbReference type="ARBA" id="ARBA00022596"/>
    </source>
</evidence>
<keyword evidence="3" id="KW-1185">Reference proteome</keyword>
<dbReference type="Proteomes" id="UP000326912">
    <property type="component" value="Unassembled WGS sequence"/>
</dbReference>
<dbReference type="RefSeq" id="WP_162005755.1">
    <property type="nucleotide sequence ID" value="NZ_BKZW01000005.1"/>
</dbReference>
<dbReference type="AlphaFoldDB" id="A0A5J4L166"/>
<dbReference type="PANTHER" id="PTHR36566">
    <property type="entry name" value="NICKEL INSERTION PROTEIN-RELATED"/>
    <property type="match status" value="1"/>
</dbReference>
<proteinExistence type="predicted"/>
<gene>
    <name evidence="2" type="ORF">KDW_61910</name>
</gene>
<dbReference type="Gene3D" id="3.30.70.1380">
    <property type="entry name" value="Transcriptional regulatory protein pf0864 domain like"/>
    <property type="match status" value="1"/>
</dbReference>
<name>A0A5J4L166_9CHLR</name>
<dbReference type="InterPro" id="IPR002822">
    <property type="entry name" value="Ni_insertion"/>
</dbReference>
<dbReference type="Pfam" id="PF01969">
    <property type="entry name" value="Ni_insertion"/>
    <property type="match status" value="1"/>
</dbReference>
<evidence type="ECO:0008006" key="4">
    <source>
        <dbReference type="Google" id="ProtNLM"/>
    </source>
</evidence>
<protein>
    <recommendedName>
        <fullName evidence="4">TIGR00299 family protein</fullName>
    </recommendedName>
</protein>
<dbReference type="EMBL" id="BKZW01000005">
    <property type="protein sequence ID" value="GER92029.1"/>
    <property type="molecule type" value="Genomic_DNA"/>
</dbReference>